<feature type="domain" description="Flagellar hook-associated protein 2 N-terminal" evidence="6">
    <location>
        <begin position="26"/>
        <end position="139"/>
    </location>
</feature>
<evidence type="ECO:0000259" key="6">
    <source>
        <dbReference type="Pfam" id="PF02465"/>
    </source>
</evidence>
<comment type="subcellular location">
    <subcellularLocation>
        <location evidence="5">Secreted</location>
    </subcellularLocation>
    <subcellularLocation>
        <location evidence="5">Bacterial flagellum</location>
    </subcellularLocation>
</comment>
<dbReference type="InterPro" id="IPR040026">
    <property type="entry name" value="FliD"/>
</dbReference>
<name>A0A1Y6CK21_9PROT</name>
<evidence type="ECO:0000313" key="8">
    <source>
        <dbReference type="EMBL" id="SMF67770.1"/>
    </source>
</evidence>
<gene>
    <name evidence="8" type="ORF">SAMN05428998_12763</name>
</gene>
<dbReference type="RefSeq" id="WP_085125407.1">
    <property type="nucleotide sequence ID" value="NZ_FWZX01000027.1"/>
</dbReference>
<evidence type="ECO:0000256" key="1">
    <source>
        <dbReference type="ARBA" id="ARBA00009764"/>
    </source>
</evidence>
<evidence type="ECO:0000256" key="3">
    <source>
        <dbReference type="ARBA" id="ARBA00023054"/>
    </source>
</evidence>
<keyword evidence="8" id="KW-0966">Cell projection</keyword>
<comment type="subunit">
    <text evidence="2 5">Homopentamer.</text>
</comment>
<proteinExistence type="inferred from homology"/>
<feature type="domain" description="Flagellar hook-associated protein 2 C-terminal" evidence="7">
    <location>
        <begin position="376"/>
        <end position="585"/>
    </location>
</feature>
<accession>A0A1Y6CK21</accession>
<keyword evidence="8" id="KW-0282">Flagellum</keyword>
<dbReference type="Proteomes" id="UP000192917">
    <property type="component" value="Unassembled WGS sequence"/>
</dbReference>
<dbReference type="PANTHER" id="PTHR30288:SF0">
    <property type="entry name" value="FLAGELLAR HOOK-ASSOCIATED PROTEIN 2"/>
    <property type="match status" value="1"/>
</dbReference>
<keyword evidence="8" id="KW-0969">Cilium</keyword>
<dbReference type="InterPro" id="IPR003481">
    <property type="entry name" value="FliD_N"/>
</dbReference>
<dbReference type="AlphaFoldDB" id="A0A1Y6CK21"/>
<protein>
    <recommendedName>
        <fullName evidence="5">Flagellar hook-associated protein 2</fullName>
        <shortName evidence="5">HAP2</shortName>
    </recommendedName>
    <alternativeName>
        <fullName evidence="5">Flagellar cap protein</fullName>
    </alternativeName>
</protein>
<evidence type="ECO:0000256" key="5">
    <source>
        <dbReference type="RuleBase" id="RU362066"/>
    </source>
</evidence>
<dbReference type="GO" id="GO:0071973">
    <property type="term" value="P:bacterial-type flagellum-dependent cell motility"/>
    <property type="evidence" value="ECO:0007669"/>
    <property type="project" value="TreeGrafter"/>
</dbReference>
<reference evidence="8 9" key="1">
    <citation type="submission" date="2017-04" db="EMBL/GenBank/DDBJ databases">
        <authorList>
            <person name="Afonso C.L."/>
            <person name="Miller P.J."/>
            <person name="Scott M.A."/>
            <person name="Spackman E."/>
            <person name="Goraichik I."/>
            <person name="Dimitrov K.M."/>
            <person name="Suarez D.L."/>
            <person name="Swayne D.E."/>
        </authorList>
    </citation>
    <scope>NUCLEOTIDE SEQUENCE [LARGE SCALE GENOMIC DNA]</scope>
    <source>
        <strain evidence="8 9">USBA 355</strain>
    </source>
</reference>
<dbReference type="EMBL" id="FWZX01000027">
    <property type="protein sequence ID" value="SMF67770.1"/>
    <property type="molecule type" value="Genomic_DNA"/>
</dbReference>
<evidence type="ECO:0000256" key="4">
    <source>
        <dbReference type="ARBA" id="ARBA00023143"/>
    </source>
</evidence>
<sequence>MSSTSLINGSLVTDANGRVRYSGVSSGIDFNAIIDATIQAKQVPIDRITANITDNKTKIDALNQLSSLMQGVKTSLSTLYGQISLGNANNIFSAKSAYATSSRSDGGTATSAASLLGVTTTNAAEASSHDVQVLQIAKAEKLGSATFNSTTSDLGTAVGGAAGSIAGSFDINGTTITVSSSDTLGDLRDRINNANTGTNATGVSASIVSAGTNQYVLVLTAAKTGQNITINNETGSVLSALGISDDGGATFTNELQAAQKAQLKADGLKDPSQYESALVASASDPLSTYGVTGTGNTFDLYDGSGALLGSVSYDSTDTLTTLAGKISAVSGVTAQVVTDGSQVKLQISGDGGASISVKNDSNNLVSGLSLAHSDLIIERDSNTINDLFTGITLSLYQAEVGTNINIAVEPDLSQVKTAVTGFVDAYNALKQFINQQNLTDPNTNEKAANAGPLFRDPVVANVETTMSSLLGNGATGVNAQFSVLAQIGVDFVDNNSLTDPTNNDTLSVDESKLDEALLNNADDVRRLFAFDFSSSDPRVQLLGFDGKAAYSASGYTLNIGSVGSSKERSGTVVDQTALLNDGTNSVGATTSGQFTLNGTAISYDVSVDGLDDIVGRINLAGIPGISATIGGTAGAYYIDISASGSDPVSISGDTGDLVSALNLTSQSTMAGTANVDGNADGSADGTATTSGRIVTVTDQSGAQGLRMIYTGDSNLSGVQVNFTVGLGTSMFYKLGDMLASNTGIVDAEINTLTEQDQRYQDRVDFMTNRLDYQRQTMLDRFTRMEQLLATLSSQSDSLTQIVDAMSAKKN</sequence>
<evidence type="ECO:0000259" key="7">
    <source>
        <dbReference type="Pfam" id="PF07195"/>
    </source>
</evidence>
<dbReference type="GO" id="GO:0005576">
    <property type="term" value="C:extracellular region"/>
    <property type="evidence" value="ECO:0007669"/>
    <property type="project" value="UniProtKB-SubCell"/>
</dbReference>
<dbReference type="GO" id="GO:0009421">
    <property type="term" value="C:bacterial-type flagellum filament cap"/>
    <property type="evidence" value="ECO:0007669"/>
    <property type="project" value="InterPro"/>
</dbReference>
<keyword evidence="3" id="KW-0175">Coiled coil</keyword>
<organism evidence="8 9">
    <name type="scientific">Tistlia consotensis USBA 355</name>
    <dbReference type="NCBI Taxonomy" id="560819"/>
    <lineage>
        <taxon>Bacteria</taxon>
        <taxon>Pseudomonadati</taxon>
        <taxon>Pseudomonadota</taxon>
        <taxon>Alphaproteobacteria</taxon>
        <taxon>Rhodospirillales</taxon>
        <taxon>Rhodovibrionaceae</taxon>
        <taxon>Tistlia</taxon>
    </lineage>
</organism>
<keyword evidence="9" id="KW-1185">Reference proteome</keyword>
<comment type="similarity">
    <text evidence="1 5">Belongs to the FliD family.</text>
</comment>
<keyword evidence="4 5" id="KW-0975">Bacterial flagellum</keyword>
<dbReference type="STRING" id="560819.SAMN05428998_12763"/>
<keyword evidence="5" id="KW-0964">Secreted</keyword>
<dbReference type="PANTHER" id="PTHR30288">
    <property type="entry name" value="FLAGELLAR CAP/ASSEMBLY PROTEIN FLID"/>
    <property type="match status" value="1"/>
</dbReference>
<dbReference type="Pfam" id="PF02465">
    <property type="entry name" value="FliD_N"/>
    <property type="match status" value="1"/>
</dbReference>
<comment type="function">
    <text evidence="5">Required for morphogenesis and for the elongation of the flagellar filament by facilitating polymerization of the flagellin monomers at the tip of growing filament. Forms a capping structure, which prevents flagellin subunits (transported through the central channel of the flagellum) from leaking out without polymerization at the distal end.</text>
</comment>
<dbReference type="GO" id="GO:0009424">
    <property type="term" value="C:bacterial-type flagellum hook"/>
    <property type="evidence" value="ECO:0007669"/>
    <property type="project" value="UniProtKB-UniRule"/>
</dbReference>
<evidence type="ECO:0000313" key="9">
    <source>
        <dbReference type="Proteomes" id="UP000192917"/>
    </source>
</evidence>
<dbReference type="InterPro" id="IPR010809">
    <property type="entry name" value="FliD_C"/>
</dbReference>
<evidence type="ECO:0000256" key="2">
    <source>
        <dbReference type="ARBA" id="ARBA00011255"/>
    </source>
</evidence>
<dbReference type="GO" id="GO:0007155">
    <property type="term" value="P:cell adhesion"/>
    <property type="evidence" value="ECO:0007669"/>
    <property type="project" value="InterPro"/>
</dbReference>
<dbReference type="Pfam" id="PF07195">
    <property type="entry name" value="FliD_C"/>
    <property type="match status" value="1"/>
</dbReference>